<name>A0A8H3XCJ4_GIGMA</name>
<dbReference type="EMBL" id="WTPW01001417">
    <property type="protein sequence ID" value="KAF0436950.1"/>
    <property type="molecule type" value="Genomic_DNA"/>
</dbReference>
<dbReference type="Proteomes" id="UP000439903">
    <property type="component" value="Unassembled WGS sequence"/>
</dbReference>
<proteinExistence type="predicted"/>
<dbReference type="AlphaFoldDB" id="A0A8H3XCJ4"/>
<keyword evidence="2" id="KW-1185">Reference proteome</keyword>
<comment type="caution">
    <text evidence="1">The sequence shown here is derived from an EMBL/GenBank/DDBJ whole genome shotgun (WGS) entry which is preliminary data.</text>
</comment>
<protein>
    <submittedName>
        <fullName evidence="1">Protein far1-related sequence 5-like</fullName>
    </submittedName>
</protein>
<organism evidence="1 2">
    <name type="scientific">Gigaspora margarita</name>
    <dbReference type="NCBI Taxonomy" id="4874"/>
    <lineage>
        <taxon>Eukaryota</taxon>
        <taxon>Fungi</taxon>
        <taxon>Fungi incertae sedis</taxon>
        <taxon>Mucoromycota</taxon>
        <taxon>Glomeromycotina</taxon>
        <taxon>Glomeromycetes</taxon>
        <taxon>Diversisporales</taxon>
        <taxon>Gigasporaceae</taxon>
        <taxon>Gigaspora</taxon>
    </lineage>
</organism>
<reference evidence="1 2" key="1">
    <citation type="journal article" date="2019" name="Environ. Microbiol.">
        <title>At the nexus of three kingdoms: the genome of the mycorrhizal fungus Gigaspora margarita provides insights into plant, endobacterial and fungal interactions.</title>
        <authorList>
            <person name="Venice F."/>
            <person name="Ghignone S."/>
            <person name="Salvioli di Fossalunga A."/>
            <person name="Amselem J."/>
            <person name="Novero M."/>
            <person name="Xianan X."/>
            <person name="Sedzielewska Toro K."/>
            <person name="Morin E."/>
            <person name="Lipzen A."/>
            <person name="Grigoriev I.V."/>
            <person name="Henrissat B."/>
            <person name="Martin F.M."/>
            <person name="Bonfante P."/>
        </authorList>
    </citation>
    <scope>NUCLEOTIDE SEQUENCE [LARGE SCALE GENOMIC DNA]</scope>
    <source>
        <strain evidence="1 2">BEG34</strain>
    </source>
</reference>
<sequence>MPLKLFHKTNILNSLKCGLQGGGALADAFCKNIAQTSLKDHLDQRTKGKKCLSDILPIYKTIHVLESTLPEDSSEADSDIDMQSVFAHEERINDATNNGVNNDLNVKNLPILTAIKPPTDCSFQVTFNFQSLHNFSQFDDYLYNEINHKRIPQRNRYGIAFSAAKTAINIALETNKDAELVQILKEFITANQKKHKDDMEETKNDLGIKDNNLIQDASEVIPLQQHLIDQLTNPNVTKIRGAPCKKRIKSITEISKGKKTMNEITNIVQDGHEEIISKQQRKCLLCKNPDHY</sequence>
<accession>A0A8H3XCJ4</accession>
<evidence type="ECO:0000313" key="2">
    <source>
        <dbReference type="Proteomes" id="UP000439903"/>
    </source>
</evidence>
<gene>
    <name evidence="1" type="ORF">F8M41_004558</name>
</gene>
<evidence type="ECO:0000313" key="1">
    <source>
        <dbReference type="EMBL" id="KAF0436950.1"/>
    </source>
</evidence>